<organism evidence="3 4">
    <name type="scientific">Aedes aegypti</name>
    <name type="common">Yellowfever mosquito</name>
    <name type="synonym">Culex aegypti</name>
    <dbReference type="NCBI Taxonomy" id="7159"/>
    <lineage>
        <taxon>Eukaryota</taxon>
        <taxon>Metazoa</taxon>
        <taxon>Ecdysozoa</taxon>
        <taxon>Arthropoda</taxon>
        <taxon>Hexapoda</taxon>
        <taxon>Insecta</taxon>
        <taxon>Pterygota</taxon>
        <taxon>Neoptera</taxon>
        <taxon>Endopterygota</taxon>
        <taxon>Diptera</taxon>
        <taxon>Nematocera</taxon>
        <taxon>Culicoidea</taxon>
        <taxon>Culicidae</taxon>
        <taxon>Culicinae</taxon>
        <taxon>Aedini</taxon>
        <taxon>Aedes</taxon>
        <taxon>Stegomyia</taxon>
    </lineage>
</organism>
<gene>
    <name evidence="3" type="primary">5570539</name>
</gene>
<dbReference type="EnsemblMetazoa" id="AAEL001438-RA">
    <property type="protein sequence ID" value="AAEL001438-PA"/>
    <property type="gene ID" value="AAEL001438"/>
</dbReference>
<keyword evidence="2" id="KW-0040">ANK repeat</keyword>
<dbReference type="SUPFAM" id="SSF140860">
    <property type="entry name" value="Pseudo ankyrin repeat-like"/>
    <property type="match status" value="1"/>
</dbReference>
<evidence type="ECO:0000313" key="4">
    <source>
        <dbReference type="Proteomes" id="UP000008820"/>
    </source>
</evidence>
<dbReference type="InterPro" id="IPR002110">
    <property type="entry name" value="Ankyrin_rpt"/>
</dbReference>
<dbReference type="SMART" id="SM00248">
    <property type="entry name" value="ANK"/>
    <property type="match status" value="10"/>
</dbReference>
<dbReference type="PANTHER" id="PTHR24198:SF165">
    <property type="entry name" value="ANKYRIN REPEAT-CONTAINING PROTEIN-RELATED"/>
    <property type="match status" value="1"/>
</dbReference>
<dbReference type="PROSITE" id="PS50088">
    <property type="entry name" value="ANK_REPEAT"/>
    <property type="match status" value="1"/>
</dbReference>
<dbReference type="Gene3D" id="1.25.40.20">
    <property type="entry name" value="Ankyrin repeat-containing domain"/>
    <property type="match status" value="4"/>
</dbReference>
<dbReference type="VEuPathDB" id="VectorBase:AAEL001438"/>
<name>A0A1S4EYW7_AEDAE</name>
<dbReference type="Proteomes" id="UP000008820">
    <property type="component" value="Chromosome 2"/>
</dbReference>
<keyword evidence="4" id="KW-1185">Reference proteome</keyword>
<evidence type="ECO:0000313" key="3">
    <source>
        <dbReference type="EnsemblMetazoa" id="AAEL001438-PA"/>
    </source>
</evidence>
<dbReference type="PANTHER" id="PTHR24198">
    <property type="entry name" value="ANKYRIN REPEAT AND PROTEIN KINASE DOMAIN-CONTAINING PROTEIN"/>
    <property type="match status" value="1"/>
</dbReference>
<protein>
    <submittedName>
        <fullName evidence="3">Uncharacterized protein</fullName>
    </submittedName>
</protein>
<dbReference type="Pfam" id="PF12796">
    <property type="entry name" value="Ank_2"/>
    <property type="match status" value="2"/>
</dbReference>
<dbReference type="InterPro" id="IPR036770">
    <property type="entry name" value="Ankyrin_rpt-contain_sf"/>
</dbReference>
<dbReference type="OrthoDB" id="7759904at2759"/>
<reference evidence="3" key="2">
    <citation type="submission" date="2020-05" db="UniProtKB">
        <authorList>
            <consortium name="EnsemblMetazoa"/>
        </authorList>
    </citation>
    <scope>IDENTIFICATION</scope>
    <source>
        <strain evidence="3">LVP_AGWG</strain>
    </source>
</reference>
<evidence type="ECO:0000256" key="1">
    <source>
        <dbReference type="ARBA" id="ARBA00022737"/>
    </source>
</evidence>
<reference evidence="3 4" key="1">
    <citation type="submission" date="2017-06" db="EMBL/GenBank/DDBJ databases">
        <title>Aedes aegypti genome working group (AGWG) sequencing and assembly.</title>
        <authorList>
            <consortium name="Aedes aegypti Genome Working Group (AGWG)"/>
            <person name="Matthews B.J."/>
        </authorList>
    </citation>
    <scope>NUCLEOTIDE SEQUENCE [LARGE SCALE GENOMIC DNA]</scope>
    <source>
        <strain evidence="3 4">LVP_AGWG</strain>
    </source>
</reference>
<dbReference type="SUPFAM" id="SSF48403">
    <property type="entry name" value="Ankyrin repeat"/>
    <property type="match status" value="2"/>
</dbReference>
<dbReference type="PROSITE" id="PS50297">
    <property type="entry name" value="ANK_REP_REGION"/>
    <property type="match status" value="1"/>
</dbReference>
<accession>A0A1S4EYW7</accession>
<proteinExistence type="predicted"/>
<evidence type="ECO:0000256" key="2">
    <source>
        <dbReference type="ARBA" id="ARBA00023043"/>
    </source>
</evidence>
<sequence length="1505" mass="172853">MSKNHNYLEAAQTGDLSALKFYIGMHPEEVDINYQDVKLCSALHRAVHSRRNSHETVKMLIEAGIDCGLRNEQNQTAAEMARHLGRGDLMLLMLEWEFRDVPKREIFYQLLRRNSMEMICIYTIQWKLPFAEAIGLIEEAFEALRLKGVKLEEQTRYEALQELVKHYGANPTTYREVTIGKDELLAYIDFVLQHTDEDNLNETSDEVLMVMREIVKQMYLGKKRYDEAMMEVQQCLCVFVATCDGLPGMEDFTLIINKQLVLRFLRLVAKQLRTGSGILSSRDRKVRRQLRKTFVLLKEWNSVMKIVYYLSKACEIDLNQPDDRIAKQLFLDRCVQVVGEAIKSTKLTPNLSRRMQTAFEFMTSGGTASCYKSIREFHSHGYPVAKYLFEKENDFNSYMKLQENFKTVLSFFESMRSTLMVVIQKRFLGSLYRMQTIKQVRSFAMYANENIIGSFGDPAAHQETFYNEKIAMKLIDELVILLKEDSENFSTLTEIEKQLKSHFEDMSKARFNHLQLGQSFGNFLRVARSCQNTTDLRSVLKFALVTPGPKCFIECYSQKRLQIDRLTRTLMYHLMDSYGASRDQQIINVAFQLLNTLDSESASGLHKVQLKRTNFASEDYVEEILCESGAYDHFREIPSAVRNSLRKNVEKNIFNVADRFRILALPENEKVNAFRRKQENEFQCAFDRKVATLKRLVENSGKPTGKAYEYQMTGYSIESIAIQQALLEICEILLGTGVIQMNQQELDHRIPIITGKNLRDGLAHDMSMYDVINESRANYVCNAIYYGTLSLKLYDRKDWPKAVPFKEKEFIKITDKLHWFEMQRKLFEQLKDLEKFDFKCNKIDESDILGCTRETKADFTTVHNNALLQALRHNMQSFVDHVDGIKFSRTFQRLINEISHPSIPRKTPNQMSYPEKAQTLLNVTLEIEDFYTYRKITQKYNASFTYQAAYKRNPNVLNHLEDLNLQPSTQMLLDSITSGNISAFRWLMKKLDPDSIRSCSPLKIALANGQLEISKSLVEIVIPDVKDAEIAVLNHFNDILGQILPHVNEFSSLYKSAVARDNFAAIILMEASSCPCPIDKDLLYYVAAYNRTSILEHFLQNPEWREHINDHTGNGQTLIDIFAQNGNFQAVKMISEYSTNVVSAMKSAARRKHIGIVKFLLNLKPHVLPDMLTDLINCSIQTKNNTLLKYLLNRYTINAKDRLDLSEHFLCAINCHNFDALELILKYDPLAAQSSKNHYNAYHFLVQALSTCTKADLNVHSERILNLLKTYNADPIYKDKSGMTPLNRAVTFHNLELVRRLCQLGPSAVNEPDAIGRTPLISALIVGNLPIVQYLIQQGAPLEGLSTFRYPILHNVPPVTHFLDRNIECLQYAVRTLNLDLELTDAFGRTLLHELCRADNVTFVAFLLEQCNANVYARDKNGETVLHCAIRCDSRAILGYLLERVDRSDLLEKANGGGETALMLAFAIPGRMTMAYEMVKAGASKERLLQKIAGSCKEALQYMNK</sequence>
<dbReference type="InParanoid" id="A0A1S4EYW7"/>
<keyword evidence="1" id="KW-0677">Repeat</keyword>
<dbReference type="Pfam" id="PF00023">
    <property type="entry name" value="Ank"/>
    <property type="match status" value="1"/>
</dbReference>